<protein>
    <submittedName>
        <fullName evidence="2">Uncharacterized protein</fullName>
    </submittedName>
</protein>
<comment type="caution">
    <text evidence="2">The sequence shown here is derived from an EMBL/GenBank/DDBJ whole genome shotgun (WGS) entry which is preliminary data.</text>
</comment>
<dbReference type="Proteomes" id="UP000012085">
    <property type="component" value="Unassembled WGS sequence"/>
</dbReference>
<accession>M8D5L1</accession>
<proteinExistence type="predicted"/>
<evidence type="ECO:0000256" key="1">
    <source>
        <dbReference type="SAM" id="SignalP"/>
    </source>
</evidence>
<reference evidence="2 3" key="1">
    <citation type="submission" date="2013-03" db="EMBL/GenBank/DDBJ databases">
        <title>Assembly of a new bacterial strain Anoxybacillus flavithermus AK1.</title>
        <authorList>
            <person name="Rajan I."/>
            <person name="PoliReddy D."/>
            <person name="Sugumar T."/>
            <person name="Rathinam K."/>
            <person name="Alqarawi S."/>
            <person name="Khalil A.B."/>
            <person name="Sivakumar N."/>
        </authorList>
    </citation>
    <scope>NUCLEOTIDE SEQUENCE [LARGE SCALE GENOMIC DNA]</scope>
    <source>
        <strain evidence="2 3">AK1</strain>
    </source>
</reference>
<keyword evidence="1" id="KW-0732">Signal</keyword>
<evidence type="ECO:0000313" key="2">
    <source>
        <dbReference type="EMBL" id="EMT46106.1"/>
    </source>
</evidence>
<dbReference type="AlphaFoldDB" id="M8D5L1"/>
<dbReference type="EMBL" id="APCD01000007">
    <property type="protein sequence ID" value="EMT46106.1"/>
    <property type="molecule type" value="Genomic_DNA"/>
</dbReference>
<organism evidence="2 3">
    <name type="scientific">Anoxybacillus flavithermus AK1</name>
    <dbReference type="NCBI Taxonomy" id="1297581"/>
    <lineage>
        <taxon>Bacteria</taxon>
        <taxon>Bacillati</taxon>
        <taxon>Bacillota</taxon>
        <taxon>Bacilli</taxon>
        <taxon>Bacillales</taxon>
        <taxon>Anoxybacillaceae</taxon>
        <taxon>Anoxybacillus</taxon>
    </lineage>
</organism>
<sequence>MRMEAKTALASLGLCTALLSGAHVYAEVQSGILEYKGLQANYKLDVDWNLFDNDNAVAETKFVNPKSGYKVAVRLEMWKNNKMQGYKYQEDKEWAQATYSWTGVDVYQSRHSINDTATNKELVVRSLRDD</sequence>
<feature type="signal peptide" evidence="1">
    <location>
        <begin position="1"/>
        <end position="26"/>
    </location>
</feature>
<evidence type="ECO:0000313" key="3">
    <source>
        <dbReference type="Proteomes" id="UP000012085"/>
    </source>
</evidence>
<reference evidence="2 3" key="2">
    <citation type="journal article" date="2015" name="Genome Announc.">
        <title>Genome Sequence of Anoxybacillus flavithermus Strain AK1, a Thermophile Isolated from a Hot Spring in Saudi Arabia.</title>
        <authorList>
            <person name="Khalil A."/>
            <person name="Sivakumar N."/>
            <person name="Qarawi S."/>
        </authorList>
    </citation>
    <scope>NUCLEOTIDE SEQUENCE [LARGE SCALE GENOMIC DNA]</scope>
    <source>
        <strain evidence="2 3">AK1</strain>
    </source>
</reference>
<name>M8D5L1_9BACL</name>
<feature type="chain" id="PRO_5004095061" evidence="1">
    <location>
        <begin position="27"/>
        <end position="130"/>
    </location>
</feature>
<gene>
    <name evidence="2" type="ORF">H919_07341</name>
</gene>